<name>A0A7H8QGY2_TALRU</name>
<keyword evidence="4" id="KW-1185">Reference proteome</keyword>
<comment type="similarity">
    <text evidence="1">Belongs to the short-chain dehydrogenases/reductases (SDR) family.</text>
</comment>
<dbReference type="EMBL" id="CP055898">
    <property type="protein sequence ID" value="QKX53194.1"/>
    <property type="molecule type" value="Genomic_DNA"/>
</dbReference>
<keyword evidence="2" id="KW-0521">NADP</keyword>
<evidence type="ECO:0000313" key="3">
    <source>
        <dbReference type="EMBL" id="QKX53194.1"/>
    </source>
</evidence>
<dbReference type="PANTHER" id="PTHR42760">
    <property type="entry name" value="SHORT-CHAIN DEHYDROGENASES/REDUCTASES FAMILY MEMBER"/>
    <property type="match status" value="1"/>
</dbReference>
<dbReference type="KEGG" id="trg:TRUGW13939_00270"/>
<dbReference type="InterPro" id="IPR036291">
    <property type="entry name" value="NAD(P)-bd_dom_sf"/>
</dbReference>
<dbReference type="Proteomes" id="UP000509510">
    <property type="component" value="Chromosome I"/>
</dbReference>
<gene>
    <name evidence="3" type="ORF">TRUGW13939_00270</name>
</gene>
<dbReference type="SUPFAM" id="SSF51735">
    <property type="entry name" value="NAD(P)-binding Rossmann-fold domains"/>
    <property type="match status" value="1"/>
</dbReference>
<evidence type="ECO:0000256" key="2">
    <source>
        <dbReference type="ARBA" id="ARBA00022857"/>
    </source>
</evidence>
<proteinExistence type="inferred from homology"/>
<dbReference type="PANTHER" id="PTHR42760:SF124">
    <property type="entry name" value="SHORT-CHAIN DEHYDROGENASE_REDUCTASE"/>
    <property type="match status" value="1"/>
</dbReference>
<dbReference type="InterPro" id="IPR002347">
    <property type="entry name" value="SDR_fam"/>
</dbReference>
<dbReference type="OrthoDB" id="417891at2759"/>
<evidence type="ECO:0000256" key="1">
    <source>
        <dbReference type="ARBA" id="ARBA00006484"/>
    </source>
</evidence>
<sequence>MAAVRSLLGKTAIVTGSSSGNGRAIALTLAKAGANVVCSDLTPNPRSEGYEEDGQHQTHQLIASRIGKDGGSNNTIFQACDVQYPKQISDLIKRTTSEFGRLDIMVNNAGILAHLGTIVDSTEDDYDRTMAVNVKGTYFGCKYAIEQFIAQKKFDSSSHSIGKIVNFSSIGGVIGLKEEPAYCASKGAVVNLTKQLAVDFGKKGVNVNAICPGFLQTAMVRPFLDDPERKKFLDEVTPWPTLGVAQDVANATLWLSNPESDYVTGSALTIDGGYTAR</sequence>
<dbReference type="AlphaFoldDB" id="A0A7H8QGY2"/>
<dbReference type="FunFam" id="3.40.50.720:FF:000084">
    <property type="entry name" value="Short-chain dehydrogenase reductase"/>
    <property type="match status" value="1"/>
</dbReference>
<reference evidence="4" key="1">
    <citation type="submission" date="2020-06" db="EMBL/GenBank/DDBJ databases">
        <title>A chromosome-scale genome assembly of Talaromyces rugulosus W13939.</title>
        <authorList>
            <person name="Wang B."/>
            <person name="Guo L."/>
            <person name="Ye K."/>
            <person name="Wang L."/>
        </authorList>
    </citation>
    <scope>NUCLEOTIDE SEQUENCE [LARGE SCALE GENOMIC DNA]</scope>
    <source>
        <strain evidence="4">W13939</strain>
    </source>
</reference>
<dbReference type="PRINTS" id="PR00081">
    <property type="entry name" value="GDHRDH"/>
</dbReference>
<dbReference type="GO" id="GO:0016616">
    <property type="term" value="F:oxidoreductase activity, acting on the CH-OH group of donors, NAD or NADP as acceptor"/>
    <property type="evidence" value="ECO:0007669"/>
    <property type="project" value="TreeGrafter"/>
</dbReference>
<evidence type="ECO:0000313" key="4">
    <source>
        <dbReference type="Proteomes" id="UP000509510"/>
    </source>
</evidence>
<dbReference type="PROSITE" id="PS00061">
    <property type="entry name" value="ADH_SHORT"/>
    <property type="match status" value="1"/>
</dbReference>
<dbReference type="Pfam" id="PF13561">
    <property type="entry name" value="adh_short_C2"/>
    <property type="match status" value="1"/>
</dbReference>
<dbReference type="InterPro" id="IPR020904">
    <property type="entry name" value="Sc_DH/Rdtase_CS"/>
</dbReference>
<dbReference type="RefSeq" id="XP_035339373.1">
    <property type="nucleotide sequence ID" value="XM_035483480.1"/>
</dbReference>
<dbReference type="PRINTS" id="PR00080">
    <property type="entry name" value="SDRFAMILY"/>
</dbReference>
<dbReference type="NCBIfam" id="NF005559">
    <property type="entry name" value="PRK07231.1"/>
    <property type="match status" value="1"/>
</dbReference>
<dbReference type="GeneID" id="55987785"/>
<dbReference type="Gene3D" id="3.40.50.720">
    <property type="entry name" value="NAD(P)-binding Rossmann-like Domain"/>
    <property type="match status" value="1"/>
</dbReference>
<dbReference type="CDD" id="cd05233">
    <property type="entry name" value="SDR_c"/>
    <property type="match status" value="1"/>
</dbReference>
<accession>A0A7H8QGY2</accession>
<protein>
    <submittedName>
        <fullName evidence="3">Uncharacterized protein</fullName>
    </submittedName>
</protein>
<organism evidence="3 4">
    <name type="scientific">Talaromyces rugulosus</name>
    <name type="common">Penicillium rugulosum</name>
    <dbReference type="NCBI Taxonomy" id="121627"/>
    <lineage>
        <taxon>Eukaryota</taxon>
        <taxon>Fungi</taxon>
        <taxon>Dikarya</taxon>
        <taxon>Ascomycota</taxon>
        <taxon>Pezizomycotina</taxon>
        <taxon>Eurotiomycetes</taxon>
        <taxon>Eurotiomycetidae</taxon>
        <taxon>Eurotiales</taxon>
        <taxon>Trichocomaceae</taxon>
        <taxon>Talaromyces</taxon>
        <taxon>Talaromyces sect. Islandici</taxon>
    </lineage>
</organism>